<protein>
    <submittedName>
        <fullName evidence="1">Uncharacterized protein</fullName>
    </submittedName>
</protein>
<name>A0A839FW53_9MICC</name>
<sequence>MRHPREGDHYTLPCSRRRVQILGSGPLSRR</sequence>
<accession>A0A839FW53</accession>
<dbReference type="Proteomes" id="UP000546252">
    <property type="component" value="Unassembled WGS sequence"/>
</dbReference>
<comment type="caution">
    <text evidence="1">The sequence shown here is derived from an EMBL/GenBank/DDBJ whole genome shotgun (WGS) entry which is preliminary data.</text>
</comment>
<gene>
    <name evidence="1" type="ORF">HNR24_002006</name>
</gene>
<proteinExistence type="predicted"/>
<organism evidence="1 2">
    <name type="scientific">Nesterenkonia jeotgali</name>
    <dbReference type="NCBI Taxonomy" id="317018"/>
    <lineage>
        <taxon>Bacteria</taxon>
        <taxon>Bacillati</taxon>
        <taxon>Actinomycetota</taxon>
        <taxon>Actinomycetes</taxon>
        <taxon>Micrococcales</taxon>
        <taxon>Micrococcaceae</taxon>
        <taxon>Nesterenkonia</taxon>
    </lineage>
</organism>
<evidence type="ECO:0000313" key="2">
    <source>
        <dbReference type="Proteomes" id="UP000546252"/>
    </source>
</evidence>
<reference evidence="1 2" key="1">
    <citation type="submission" date="2020-08" db="EMBL/GenBank/DDBJ databases">
        <title>Sequencing the genomes of 1000 actinobacteria strains.</title>
        <authorList>
            <person name="Klenk H.-P."/>
        </authorList>
    </citation>
    <scope>NUCLEOTIDE SEQUENCE [LARGE SCALE GENOMIC DNA]</scope>
    <source>
        <strain evidence="1 2">DSM 19081</strain>
    </source>
</reference>
<dbReference type="EMBL" id="JACJIH010000001">
    <property type="protein sequence ID" value="MBA8922073.1"/>
    <property type="molecule type" value="Genomic_DNA"/>
</dbReference>
<dbReference type="AlphaFoldDB" id="A0A839FW53"/>
<evidence type="ECO:0000313" key="1">
    <source>
        <dbReference type="EMBL" id="MBA8922073.1"/>
    </source>
</evidence>